<accession>A0AAN9G3Z1</accession>
<dbReference type="Pfam" id="PF14893">
    <property type="entry name" value="PNMA"/>
    <property type="match status" value="1"/>
</dbReference>
<evidence type="ECO:0000259" key="2">
    <source>
        <dbReference type="Pfam" id="PF14893"/>
    </source>
</evidence>
<dbReference type="PANTHER" id="PTHR23095:SF46">
    <property type="entry name" value="GAG PROTEIN"/>
    <property type="match status" value="1"/>
</dbReference>
<dbReference type="InterPro" id="IPR048270">
    <property type="entry name" value="PNMA_C"/>
</dbReference>
<name>A0AAN9G3Z1_9CAEN</name>
<feature type="region of interest" description="Disordered" evidence="1">
    <location>
        <begin position="284"/>
        <end position="317"/>
    </location>
</feature>
<proteinExistence type="predicted"/>
<feature type="domain" description="Paraneoplastic antigen Ma-like C-terminal" evidence="2">
    <location>
        <begin position="56"/>
        <end position="158"/>
    </location>
</feature>
<dbReference type="InterPro" id="IPR026523">
    <property type="entry name" value="PNMA"/>
</dbReference>
<dbReference type="Proteomes" id="UP001374579">
    <property type="component" value="Unassembled WGS sequence"/>
</dbReference>
<evidence type="ECO:0000313" key="4">
    <source>
        <dbReference type="Proteomes" id="UP001374579"/>
    </source>
</evidence>
<organism evidence="3 4">
    <name type="scientific">Littorina saxatilis</name>
    <dbReference type="NCBI Taxonomy" id="31220"/>
    <lineage>
        <taxon>Eukaryota</taxon>
        <taxon>Metazoa</taxon>
        <taxon>Spiralia</taxon>
        <taxon>Lophotrochozoa</taxon>
        <taxon>Mollusca</taxon>
        <taxon>Gastropoda</taxon>
        <taxon>Caenogastropoda</taxon>
        <taxon>Littorinimorpha</taxon>
        <taxon>Littorinoidea</taxon>
        <taxon>Littorinidae</taxon>
        <taxon>Littorina</taxon>
    </lineage>
</organism>
<evidence type="ECO:0000313" key="3">
    <source>
        <dbReference type="EMBL" id="KAK7093095.1"/>
    </source>
</evidence>
<dbReference type="AlphaFoldDB" id="A0AAN9G3Z1"/>
<keyword evidence="4" id="KW-1185">Reference proteome</keyword>
<protein>
    <recommendedName>
        <fullName evidence="2">Paraneoplastic antigen Ma-like C-terminal domain-containing protein</fullName>
    </recommendedName>
</protein>
<reference evidence="3 4" key="1">
    <citation type="submission" date="2024-02" db="EMBL/GenBank/DDBJ databases">
        <title>Chromosome-scale genome assembly of the rough periwinkle Littorina saxatilis.</title>
        <authorList>
            <person name="De Jode A."/>
            <person name="Faria R."/>
            <person name="Formenti G."/>
            <person name="Sims Y."/>
            <person name="Smith T.P."/>
            <person name="Tracey A."/>
            <person name="Wood J.M.D."/>
            <person name="Zagrodzka Z.B."/>
            <person name="Johannesson K."/>
            <person name="Butlin R.K."/>
            <person name="Leder E.H."/>
        </authorList>
    </citation>
    <scope>NUCLEOTIDE SEQUENCE [LARGE SCALE GENOMIC DNA]</scope>
    <source>
        <strain evidence="3">Snail1</strain>
        <tissue evidence="3">Muscle</tissue>
    </source>
</reference>
<evidence type="ECO:0000256" key="1">
    <source>
        <dbReference type="SAM" id="MobiDB-lite"/>
    </source>
</evidence>
<feature type="compositionally biased region" description="Polar residues" evidence="1">
    <location>
        <begin position="306"/>
        <end position="317"/>
    </location>
</feature>
<comment type="caution">
    <text evidence="3">The sequence shown here is derived from an EMBL/GenBank/DDBJ whole genome shotgun (WGS) entry which is preliminary data.</text>
</comment>
<sequence length="317" mass="35339">MSEAELVQEREAMREAEMEDLRHRLAEVTDELTRQRKQPVTVHVTTPHQTQRLKVFTGFAPNGGNECTFQAWVQQIESLLLTPDVQPCDPRILASLRGVALNAVKAAKTNADILANLRCLFGCVEDTEARLISLACRKLKAKEQPADFLLQLWEELLDINKTASMTDEELQKKLYRIFCTGLQPSLPLLALELRNNFGFPGTAAPALTDVLLTVRRTTETLHGQKPVTVQSSAQHVTPDPIDYDKLAEMVASKLRVDRPTGRRPRGPCWQCGLLDDHFARDCQNPPNPGKVASEKAKIAPRAAYSLNGNQSTRGGRR</sequence>
<gene>
    <name evidence="3" type="ORF">V1264_008745</name>
</gene>
<dbReference type="PANTHER" id="PTHR23095">
    <property type="entry name" value="PARANEOPLASTIC ANTIGEN"/>
    <property type="match status" value="1"/>
</dbReference>
<dbReference type="EMBL" id="JBAMIC010000021">
    <property type="protein sequence ID" value="KAK7093095.1"/>
    <property type="molecule type" value="Genomic_DNA"/>
</dbReference>